<gene>
    <name evidence="1" type="ORF">MUK42_18859</name>
</gene>
<evidence type="ECO:0000313" key="2">
    <source>
        <dbReference type="Proteomes" id="UP001055439"/>
    </source>
</evidence>
<dbReference type="EMBL" id="CP097503">
    <property type="protein sequence ID" value="URD83106.1"/>
    <property type="molecule type" value="Genomic_DNA"/>
</dbReference>
<name>A0A9E7EV18_9LILI</name>
<dbReference type="Proteomes" id="UP001055439">
    <property type="component" value="Chromosome 10"/>
</dbReference>
<accession>A0A9E7EV18</accession>
<dbReference type="AlphaFoldDB" id="A0A9E7EV18"/>
<evidence type="ECO:0000313" key="1">
    <source>
        <dbReference type="EMBL" id="URD83106.1"/>
    </source>
</evidence>
<proteinExistence type="predicted"/>
<organism evidence="1 2">
    <name type="scientific">Musa troglodytarum</name>
    <name type="common">fe'i banana</name>
    <dbReference type="NCBI Taxonomy" id="320322"/>
    <lineage>
        <taxon>Eukaryota</taxon>
        <taxon>Viridiplantae</taxon>
        <taxon>Streptophyta</taxon>
        <taxon>Embryophyta</taxon>
        <taxon>Tracheophyta</taxon>
        <taxon>Spermatophyta</taxon>
        <taxon>Magnoliopsida</taxon>
        <taxon>Liliopsida</taxon>
        <taxon>Zingiberales</taxon>
        <taxon>Musaceae</taxon>
        <taxon>Musa</taxon>
    </lineage>
</organism>
<protein>
    <submittedName>
        <fullName evidence="1">Uncharacterized protein</fullName>
    </submittedName>
</protein>
<sequence length="74" mass="8056">MAALTLHSNGLLHNGDNIDELWLVLNVTPQRVMSIVRDSIGAIGSTMNSALYGITSSINRSLFTSLLWCGRPLE</sequence>
<reference evidence="1" key="1">
    <citation type="submission" date="2022-05" db="EMBL/GenBank/DDBJ databases">
        <title>The Musa troglodytarum L. genome provides insights into the mechanism of non-climacteric behaviour and enrichment of carotenoids.</title>
        <authorList>
            <person name="Wang J."/>
        </authorList>
    </citation>
    <scope>NUCLEOTIDE SEQUENCE</scope>
    <source>
        <tissue evidence="1">Leaf</tissue>
    </source>
</reference>
<keyword evidence="2" id="KW-1185">Reference proteome</keyword>